<evidence type="ECO:0000313" key="1">
    <source>
        <dbReference type="EMBL" id="KAE9396124.1"/>
    </source>
</evidence>
<reference evidence="1" key="1">
    <citation type="journal article" date="2019" name="Environ. Microbiol.">
        <title>Fungal ecological strategies reflected in gene transcription - a case study of two litter decomposers.</title>
        <authorList>
            <person name="Barbi F."/>
            <person name="Kohler A."/>
            <person name="Barry K."/>
            <person name="Baskaran P."/>
            <person name="Daum C."/>
            <person name="Fauchery L."/>
            <person name="Ihrmark K."/>
            <person name="Kuo A."/>
            <person name="LaButti K."/>
            <person name="Lipzen A."/>
            <person name="Morin E."/>
            <person name="Grigoriev I.V."/>
            <person name="Henrissat B."/>
            <person name="Lindahl B."/>
            <person name="Martin F."/>
        </authorList>
    </citation>
    <scope>NUCLEOTIDE SEQUENCE</scope>
    <source>
        <strain evidence="1">JB14</strain>
    </source>
</reference>
<organism evidence="1 2">
    <name type="scientific">Gymnopus androsaceus JB14</name>
    <dbReference type="NCBI Taxonomy" id="1447944"/>
    <lineage>
        <taxon>Eukaryota</taxon>
        <taxon>Fungi</taxon>
        <taxon>Dikarya</taxon>
        <taxon>Basidiomycota</taxon>
        <taxon>Agaricomycotina</taxon>
        <taxon>Agaricomycetes</taxon>
        <taxon>Agaricomycetidae</taxon>
        <taxon>Agaricales</taxon>
        <taxon>Marasmiineae</taxon>
        <taxon>Omphalotaceae</taxon>
        <taxon>Gymnopus</taxon>
    </lineage>
</organism>
<proteinExistence type="predicted"/>
<dbReference type="AlphaFoldDB" id="A0A6A4HG85"/>
<dbReference type="Proteomes" id="UP000799118">
    <property type="component" value="Unassembled WGS sequence"/>
</dbReference>
<name>A0A6A4HG85_9AGAR</name>
<sequence>MATKVLVSGLRSIIYIQIEYLDSDAMQTVIETPFAKLREPAIGTMMLKQWYKFSNKGVEKDTNLTGCYQGSTCWLSSLACISSYIAFVLFLVKFSLVESLPEGLMAQEMAANLKVIAMQSLITWSDNFIDLIADTAIVWRAWALWAENKLVKWTLLLILLADIAFSIADAIVDTKLIINFNDNAMTLDWLSTTLNLTLIGHGHIIKQPVQYCAASKHKWKQSFYLWLSPVQFWVWYRSDFKGTPHFNI</sequence>
<protein>
    <submittedName>
        <fullName evidence="1">Uncharacterized protein</fullName>
    </submittedName>
</protein>
<keyword evidence="2" id="KW-1185">Reference proteome</keyword>
<evidence type="ECO:0000313" key="2">
    <source>
        <dbReference type="Proteomes" id="UP000799118"/>
    </source>
</evidence>
<accession>A0A6A4HG85</accession>
<gene>
    <name evidence="1" type="ORF">BT96DRAFT_1041394</name>
</gene>
<dbReference type="EMBL" id="ML769519">
    <property type="protein sequence ID" value="KAE9396124.1"/>
    <property type="molecule type" value="Genomic_DNA"/>
</dbReference>
<dbReference type="OrthoDB" id="2744793at2759"/>